<evidence type="ECO:0000313" key="1">
    <source>
        <dbReference type="EMBL" id="GAH77773.1"/>
    </source>
</evidence>
<accession>X1K6R5</accession>
<sequence>MRILIGVYELQSFWGGTQTWTLTMLKALKKLGHNVYIYTHLPFVNPIFRRLPFAHDGKYDLILC</sequence>
<organism evidence="1">
    <name type="scientific">marine sediment metagenome</name>
    <dbReference type="NCBI Taxonomy" id="412755"/>
    <lineage>
        <taxon>unclassified sequences</taxon>
        <taxon>metagenomes</taxon>
        <taxon>ecological metagenomes</taxon>
    </lineage>
</organism>
<dbReference type="SUPFAM" id="SSF53756">
    <property type="entry name" value="UDP-Glycosyltransferase/glycogen phosphorylase"/>
    <property type="match status" value="1"/>
</dbReference>
<proteinExistence type="predicted"/>
<dbReference type="EMBL" id="BARU01044425">
    <property type="protein sequence ID" value="GAH77773.1"/>
    <property type="molecule type" value="Genomic_DNA"/>
</dbReference>
<protein>
    <recommendedName>
        <fullName evidence="2">Glycosyltransferase subfamily 4-like N-terminal domain-containing protein</fullName>
    </recommendedName>
</protein>
<dbReference type="AlphaFoldDB" id="X1K6R5"/>
<feature type="non-terminal residue" evidence="1">
    <location>
        <position position="64"/>
    </location>
</feature>
<gene>
    <name evidence="1" type="ORF">S03H2_67752</name>
</gene>
<reference evidence="1" key="1">
    <citation type="journal article" date="2014" name="Front. Microbiol.">
        <title>High frequency of phylogenetically diverse reductive dehalogenase-homologous genes in deep subseafloor sedimentary metagenomes.</title>
        <authorList>
            <person name="Kawai M."/>
            <person name="Futagami T."/>
            <person name="Toyoda A."/>
            <person name="Takaki Y."/>
            <person name="Nishi S."/>
            <person name="Hori S."/>
            <person name="Arai W."/>
            <person name="Tsubouchi T."/>
            <person name="Morono Y."/>
            <person name="Uchiyama I."/>
            <person name="Ito T."/>
            <person name="Fujiyama A."/>
            <person name="Inagaki F."/>
            <person name="Takami H."/>
        </authorList>
    </citation>
    <scope>NUCLEOTIDE SEQUENCE</scope>
    <source>
        <strain evidence="1">Expedition CK06-06</strain>
    </source>
</reference>
<dbReference type="Gene3D" id="3.40.50.2000">
    <property type="entry name" value="Glycogen Phosphorylase B"/>
    <property type="match status" value="1"/>
</dbReference>
<comment type="caution">
    <text evidence="1">The sequence shown here is derived from an EMBL/GenBank/DDBJ whole genome shotgun (WGS) entry which is preliminary data.</text>
</comment>
<name>X1K6R5_9ZZZZ</name>
<evidence type="ECO:0008006" key="2">
    <source>
        <dbReference type="Google" id="ProtNLM"/>
    </source>
</evidence>